<reference evidence="2 3" key="1">
    <citation type="journal article" date="2015" name="Fungal Genet. Biol.">
        <title>Evolution of novel wood decay mechanisms in Agaricales revealed by the genome sequences of Fistulina hepatica and Cylindrobasidium torrendii.</title>
        <authorList>
            <person name="Floudas D."/>
            <person name="Held B.W."/>
            <person name="Riley R."/>
            <person name="Nagy L.G."/>
            <person name="Koehler G."/>
            <person name="Ransdell A.S."/>
            <person name="Younus H."/>
            <person name="Chow J."/>
            <person name="Chiniquy J."/>
            <person name="Lipzen A."/>
            <person name="Tritt A."/>
            <person name="Sun H."/>
            <person name="Haridas S."/>
            <person name="LaButti K."/>
            <person name="Ohm R.A."/>
            <person name="Kues U."/>
            <person name="Blanchette R.A."/>
            <person name="Grigoriev I.V."/>
            <person name="Minto R.E."/>
            <person name="Hibbett D.S."/>
        </authorList>
    </citation>
    <scope>NUCLEOTIDE SEQUENCE [LARGE SCALE GENOMIC DNA]</scope>
    <source>
        <strain evidence="2 3">FP15055 ss-10</strain>
    </source>
</reference>
<feature type="compositionally biased region" description="Basic and acidic residues" evidence="1">
    <location>
        <begin position="967"/>
        <end position="977"/>
    </location>
</feature>
<feature type="compositionally biased region" description="Pro residues" evidence="1">
    <location>
        <begin position="857"/>
        <end position="866"/>
    </location>
</feature>
<name>A0A0D7BJ38_9AGAR</name>
<dbReference type="AlphaFoldDB" id="A0A0D7BJ38"/>
<dbReference type="EMBL" id="KN880466">
    <property type="protein sequence ID" value="KIY70573.1"/>
    <property type="molecule type" value="Genomic_DNA"/>
</dbReference>
<feature type="compositionally biased region" description="Polar residues" evidence="1">
    <location>
        <begin position="790"/>
        <end position="809"/>
    </location>
</feature>
<feature type="region of interest" description="Disordered" evidence="1">
    <location>
        <begin position="1"/>
        <end position="487"/>
    </location>
</feature>
<keyword evidence="3" id="KW-1185">Reference proteome</keyword>
<feature type="compositionally biased region" description="Basic and acidic residues" evidence="1">
    <location>
        <begin position="1"/>
        <end position="15"/>
    </location>
</feature>
<feature type="region of interest" description="Disordered" evidence="1">
    <location>
        <begin position="588"/>
        <end position="607"/>
    </location>
</feature>
<feature type="region of interest" description="Disordered" evidence="1">
    <location>
        <begin position="841"/>
        <end position="977"/>
    </location>
</feature>
<feature type="region of interest" description="Disordered" evidence="1">
    <location>
        <begin position="674"/>
        <end position="693"/>
    </location>
</feature>
<feature type="region of interest" description="Disordered" evidence="1">
    <location>
        <begin position="704"/>
        <end position="729"/>
    </location>
</feature>
<proteinExistence type="predicted"/>
<organism evidence="2 3">
    <name type="scientific">Cylindrobasidium torrendii FP15055 ss-10</name>
    <dbReference type="NCBI Taxonomy" id="1314674"/>
    <lineage>
        <taxon>Eukaryota</taxon>
        <taxon>Fungi</taxon>
        <taxon>Dikarya</taxon>
        <taxon>Basidiomycota</taxon>
        <taxon>Agaricomycotina</taxon>
        <taxon>Agaricomycetes</taxon>
        <taxon>Agaricomycetidae</taxon>
        <taxon>Agaricales</taxon>
        <taxon>Marasmiineae</taxon>
        <taxon>Physalacriaceae</taxon>
        <taxon>Cylindrobasidium</taxon>
    </lineage>
</organism>
<sequence length="977" mass="107713">MENIDPGDRSDKHLNLDPAKMLISPPPEDELRLPKSPVEGMQTKRKRQSIAPNPSTPNPKPKKLARTPSRSPSPPRRSRSPYPPVLVQSPHANNPMADFLPVDEPPRRRRGTTPVVPYEPPQDIFTPPREVIVVRPSQTPTPRRRGKSRQHKKPTFATIKLEPPVINLSADYSPPSPTDDILLLTDPAAPKPSSSRSRRKSPSPAPPVASTSYRIPATPERQNAELAAPAEIDANQPVNDGWSDDDDDSRDVLMEGDFTGKFKEVIIPTKTDPPSSATRHRMEEWGRPKSPHPNGRRFSSIREADDDLDDVQEPIGPAPFPEVPETDSDGEDDEPGNKELPIADYSDEEADSQAALPKGARPEISSADPNLTPPDPTAADLEEEEEVREMSIEPVEANPSANRPQHVDDTARHASNTRMEAEEMDEEEEVRAMSVEREQPDDDGSDGNKQPATPRPLLKVLSNTDTLVGEDEGEGDSDDDDDDEDPLFDLDMIKITSTNPTAAARAVAILKQHNYDTYTTQRLHKEKFSRRRTLDGGIQKRHSVTPTRRSRRTLVGGVLGNQVFLPGSPVATTVDDVLQRADSDVLEQSLRQESPAPSPVVRAKSTPGEWTRDDWKVMDMCFTDERYELGGGDTMADVDDVDAERVVARFRCVDSYEWPQDELEQRVMAIAKKQRSGNVAPPLTPRSTPEPRNIFGARQATMTAPDFSPLGRRAMPPGRNNRAAGLPPPLPEPLQNAPFQDLDGMVGKVPSVLFGPRYSHLLEEAQAISKPKAALPDIQPKEEEQDADTSGETSFGDSSFETSFDQSQDIVDPSAFRTPAPRRASLGGRVKSFFFSYLPTAPKTAPAPRKHAVGPNYLPPPPPQGPRGPIDTPVKAPEPKAPPPKDLVDLNHIATPAPKSMIPKKKPKRLVELQHVSPEKGSVQEPSERLRRSSSVKDMVQDFEHLSKSQQGRIIAAGTAPVKPPGKLKETKRPIWR</sequence>
<evidence type="ECO:0000313" key="2">
    <source>
        <dbReference type="EMBL" id="KIY70573.1"/>
    </source>
</evidence>
<feature type="compositionally biased region" description="Acidic residues" evidence="1">
    <location>
        <begin position="468"/>
        <end position="487"/>
    </location>
</feature>
<dbReference type="OrthoDB" id="3258279at2759"/>
<accession>A0A0D7BJ38</accession>
<dbReference type="Proteomes" id="UP000054007">
    <property type="component" value="Unassembled WGS sequence"/>
</dbReference>
<feature type="compositionally biased region" description="Basic residues" evidence="1">
    <location>
        <begin position="142"/>
        <end position="154"/>
    </location>
</feature>
<dbReference type="STRING" id="1314674.A0A0D7BJ38"/>
<feature type="compositionally biased region" description="Basic and acidic residues" evidence="1">
    <location>
        <begin position="250"/>
        <end position="264"/>
    </location>
</feature>
<gene>
    <name evidence="2" type="ORF">CYLTODRAFT_419664</name>
</gene>
<feature type="region of interest" description="Disordered" evidence="1">
    <location>
        <begin position="771"/>
        <end position="823"/>
    </location>
</feature>
<evidence type="ECO:0000313" key="3">
    <source>
        <dbReference type="Proteomes" id="UP000054007"/>
    </source>
</evidence>
<feature type="compositionally biased region" description="Acidic residues" evidence="1">
    <location>
        <begin position="324"/>
        <end position="334"/>
    </location>
</feature>
<evidence type="ECO:0000256" key="1">
    <source>
        <dbReference type="SAM" id="MobiDB-lite"/>
    </source>
</evidence>
<protein>
    <submittedName>
        <fullName evidence="2">Uncharacterized protein</fullName>
    </submittedName>
</protein>